<reference evidence="1 2" key="1">
    <citation type="submission" date="2015-12" db="EMBL/GenBank/DDBJ databases">
        <title>Genome sequence of Mucilaginibacter gotjawali.</title>
        <authorList>
            <person name="Lee J.S."/>
            <person name="Lee K.C."/>
            <person name="Kim K.K."/>
            <person name="Lee B.W."/>
        </authorList>
    </citation>
    <scope>NUCLEOTIDE SEQUENCE [LARGE SCALE GENOMIC DNA]</scope>
    <source>
        <strain evidence="1 2">SA3-7</strain>
    </source>
</reference>
<protein>
    <submittedName>
        <fullName evidence="1">Uncharacterized protein</fullName>
    </submittedName>
</protein>
<gene>
    <name evidence="1" type="ORF">MgSA37_02962</name>
</gene>
<dbReference type="KEGG" id="mgot:MgSA37_02962"/>
<dbReference type="EMBL" id="AP017313">
    <property type="protein sequence ID" value="BAU54784.1"/>
    <property type="molecule type" value="Genomic_DNA"/>
</dbReference>
<evidence type="ECO:0000313" key="2">
    <source>
        <dbReference type="Proteomes" id="UP000218263"/>
    </source>
</evidence>
<sequence length="701" mass="78867">MKYQYTFRLKPLLLLLIFICPFLAEGQNLPVRLKFEDGQVKGYFNSKGGERQFTLDAFLASTDGGIKTQLLSQDSTGIITKKYIRYFDHACEITSVVKKTAYGLQWDIYIKGDGSDWTAPVETSLQWADAGALRFWTSWADNQQQPASDKWQDPFLPAPFNNLALVYGGENHLSREAFVTPIASSFLKSDNLGLSFIQSLKDTILDLELHTTADGKIAYRHLNHRIGNGHTVHICHQLVLHEADWRAGMAWMIASYPAYFLPGEPLVNKIAGCGAYSSYEGELDTAKYREMGFSLNWKASLDFPYMGLFIPPVKSDDELWTKYRQRGEKVGDGLASINRLSAYSTHLAQMGFNTISYFNVAEFGNGMVYPYKGNQVRDSDLWKNPNDFVYNKLKQALLKPAGVLPDWDERPLFSNWEDCVVLDPGDTAYRAFLLEQARLHIAKIPSSSGICIDRMDWQRFYNSNADDGISMVQQQKTRAMVTSWKEIMGQLGPVMHAAHKVIFCNPLDRRIDLMEQVDGIYDEFGYLPSSLNLCAQMALLKPIIAWTASKENLAPDPDAYFQRHLYLGAFLTVPYPGNDHCITPDAAAERYYTDYGRLLQAIKGREWVMYAHVVDVENGTAKANIFKAKGKIIVPVVLGGSSAQASVIVRLPFAALGKQNLVIKVLYPGEKDWHTIKTIKFAKEIRLAVPLKRGCALVSIG</sequence>
<organism evidence="1 2">
    <name type="scientific">Mucilaginibacter gotjawali</name>
    <dbReference type="NCBI Taxonomy" id="1550579"/>
    <lineage>
        <taxon>Bacteria</taxon>
        <taxon>Pseudomonadati</taxon>
        <taxon>Bacteroidota</taxon>
        <taxon>Sphingobacteriia</taxon>
        <taxon>Sphingobacteriales</taxon>
        <taxon>Sphingobacteriaceae</taxon>
        <taxon>Mucilaginibacter</taxon>
    </lineage>
</organism>
<proteinExistence type="predicted"/>
<dbReference type="RefSeq" id="WP_096352853.1">
    <property type="nucleotide sequence ID" value="NZ_AP017313.1"/>
</dbReference>
<accession>A0A0X8X2Z7</accession>
<name>A0A0X8X2Z7_9SPHI</name>
<keyword evidence="2" id="KW-1185">Reference proteome</keyword>
<dbReference type="AlphaFoldDB" id="A0A0X8X2Z7"/>
<dbReference type="Proteomes" id="UP000218263">
    <property type="component" value="Chromosome"/>
</dbReference>
<evidence type="ECO:0000313" key="1">
    <source>
        <dbReference type="EMBL" id="BAU54784.1"/>
    </source>
</evidence>
<dbReference type="OrthoDB" id="1391279at2"/>